<dbReference type="Proteomes" id="UP001355653">
    <property type="component" value="Unassembled WGS sequence"/>
</dbReference>
<proteinExistence type="predicted"/>
<reference evidence="1 2" key="1">
    <citation type="submission" date="2023-03" db="EMBL/GenBank/DDBJ databases">
        <title>Bacillus Genome Sequencing.</title>
        <authorList>
            <person name="Dunlap C."/>
        </authorList>
    </citation>
    <scope>NUCLEOTIDE SEQUENCE [LARGE SCALE GENOMIC DNA]</scope>
    <source>
        <strain evidence="1 2">NRS-1351</strain>
    </source>
</reference>
<accession>A0ABU6DDY0</accession>
<protein>
    <submittedName>
        <fullName evidence="1">Uncharacterized protein</fullName>
    </submittedName>
</protein>
<evidence type="ECO:0000313" key="2">
    <source>
        <dbReference type="Proteomes" id="UP001355653"/>
    </source>
</evidence>
<evidence type="ECO:0000313" key="1">
    <source>
        <dbReference type="EMBL" id="MEB4795971.1"/>
    </source>
</evidence>
<sequence>MHETRSMLYFVEEEYRLLTM</sequence>
<organism evidence="1 2">
    <name type="scientific">Paenibacillus chondroitinus</name>
    <dbReference type="NCBI Taxonomy" id="59842"/>
    <lineage>
        <taxon>Bacteria</taxon>
        <taxon>Bacillati</taxon>
        <taxon>Bacillota</taxon>
        <taxon>Bacilli</taxon>
        <taxon>Bacillales</taxon>
        <taxon>Paenibacillaceae</taxon>
        <taxon>Paenibacillus</taxon>
    </lineage>
</organism>
<gene>
    <name evidence="1" type="ORF">P5G65_18885</name>
</gene>
<comment type="caution">
    <text evidence="1">The sequence shown here is derived from an EMBL/GenBank/DDBJ whole genome shotgun (WGS) entry which is preliminary data.</text>
</comment>
<name>A0ABU6DDY0_9BACL</name>
<dbReference type="EMBL" id="JAROBY010000032">
    <property type="protein sequence ID" value="MEB4795971.1"/>
    <property type="molecule type" value="Genomic_DNA"/>
</dbReference>
<keyword evidence="2" id="KW-1185">Reference proteome</keyword>